<dbReference type="GeneID" id="68112218"/>
<sequence>MSSSSWMHHRRSIPGSRIFYRGEKEESENLGFQCSSNCPHFEELTTLEDVPSFGAEYKEQVKYYLFQDLDKTEYLKIINNVKFLSCGRSHTFLITNNNECFVCGYNAYMQCGFIPSHSKLTSIVNGSHELTVPYLSKVNLHDALNPLIEKGEIEANYEITHACCGWVHSVVIVDSKIIIGAGHNFFHQLGHPRGGSFDHFEIIPFDPEIETPNYVITHVDGGTFFTVICLNSRVLYGAGSSSTCNFGSQDKYTSLEFNKVHEFDCDVAKIQCGYDHTMVLLKDNRIFAVGKLPGASSQLNEYTLITSVPHSPFDRVDIAVSKFNYPSYILVNDILYTLRDTQAEVMVQQKSLIGASLHTTNTHMFVINRDRTSIVYSTLDTLGHFSAPQGFYFSEISGGYTACYAVVKPKIAIGYFIRLKNAYLHARVSDIMIVCH</sequence>
<organism evidence="1 2">
    <name type="scientific">Naegleria fowleri</name>
    <name type="common">Brain eating amoeba</name>
    <dbReference type="NCBI Taxonomy" id="5763"/>
    <lineage>
        <taxon>Eukaryota</taxon>
        <taxon>Discoba</taxon>
        <taxon>Heterolobosea</taxon>
        <taxon>Tetramitia</taxon>
        <taxon>Eutetramitia</taxon>
        <taxon>Vahlkampfiidae</taxon>
        <taxon>Naegleria</taxon>
    </lineage>
</organism>
<dbReference type="Proteomes" id="UP000444721">
    <property type="component" value="Unassembled WGS sequence"/>
</dbReference>
<dbReference type="AlphaFoldDB" id="A0A6A5BCN2"/>
<dbReference type="PANTHER" id="PTHR45982:SF1">
    <property type="entry name" value="REGULATOR OF CHROMOSOME CONDENSATION"/>
    <property type="match status" value="1"/>
</dbReference>
<dbReference type="EMBL" id="VFQX01000043">
    <property type="protein sequence ID" value="KAF0975673.1"/>
    <property type="molecule type" value="Genomic_DNA"/>
</dbReference>
<dbReference type="PANTHER" id="PTHR45982">
    <property type="entry name" value="REGULATOR OF CHROMOSOME CONDENSATION"/>
    <property type="match status" value="1"/>
</dbReference>
<dbReference type="InterPro" id="IPR009091">
    <property type="entry name" value="RCC1/BLIP-II"/>
</dbReference>
<reference evidence="1 2" key="1">
    <citation type="journal article" date="2019" name="Sci. Rep.">
        <title>Nanopore sequencing improves the draft genome of the human pathogenic amoeba Naegleria fowleri.</title>
        <authorList>
            <person name="Liechti N."/>
            <person name="Schurch N."/>
            <person name="Bruggmann R."/>
            <person name="Wittwer M."/>
        </authorList>
    </citation>
    <scope>NUCLEOTIDE SEQUENCE [LARGE SCALE GENOMIC DNA]</scope>
    <source>
        <strain evidence="1 2">ATCC 30894</strain>
    </source>
</reference>
<evidence type="ECO:0000313" key="2">
    <source>
        <dbReference type="Proteomes" id="UP000444721"/>
    </source>
</evidence>
<keyword evidence="2" id="KW-1185">Reference proteome</keyword>
<protein>
    <submittedName>
        <fullName evidence="1">Uncharacterized protein</fullName>
    </submittedName>
</protein>
<dbReference type="InterPro" id="IPR000408">
    <property type="entry name" value="Reg_chr_condens"/>
</dbReference>
<proteinExistence type="predicted"/>
<dbReference type="Gene3D" id="2.130.10.30">
    <property type="entry name" value="Regulator of chromosome condensation 1/beta-lactamase-inhibitor protein II"/>
    <property type="match status" value="1"/>
</dbReference>
<dbReference type="PROSITE" id="PS00626">
    <property type="entry name" value="RCC1_2"/>
    <property type="match status" value="1"/>
</dbReference>
<dbReference type="Pfam" id="PF13540">
    <property type="entry name" value="RCC1_2"/>
    <property type="match status" value="2"/>
</dbReference>
<dbReference type="SUPFAM" id="SSF50985">
    <property type="entry name" value="RCC1/BLIP-II"/>
    <property type="match status" value="1"/>
</dbReference>
<name>A0A6A5BCN2_NAEFO</name>
<evidence type="ECO:0000313" key="1">
    <source>
        <dbReference type="EMBL" id="KAF0975673.1"/>
    </source>
</evidence>
<dbReference type="VEuPathDB" id="AmoebaDB:NfTy_050940"/>
<dbReference type="RefSeq" id="XP_044560386.1">
    <property type="nucleotide sequence ID" value="XM_044708478.1"/>
</dbReference>
<comment type="caution">
    <text evidence="1">The sequence shown here is derived from an EMBL/GenBank/DDBJ whole genome shotgun (WGS) entry which is preliminary data.</text>
</comment>
<dbReference type="VEuPathDB" id="AmoebaDB:NF0056450"/>
<gene>
    <name evidence="1" type="ORF">FDP41_005000</name>
</gene>
<dbReference type="VEuPathDB" id="AmoebaDB:FDP41_005000"/>
<accession>A0A6A5BCN2</accession>
<dbReference type="InterPro" id="IPR051553">
    <property type="entry name" value="Ran_GTPase-activating"/>
</dbReference>